<name>A0A7X1ATI5_9PSED</name>
<dbReference type="EMBL" id="JAAXCZ010000020">
    <property type="protein sequence ID" value="MBC2384827.1"/>
    <property type="molecule type" value="Genomic_DNA"/>
</dbReference>
<proteinExistence type="predicted"/>
<dbReference type="Proteomes" id="UP000520513">
    <property type="component" value="Unassembled WGS sequence"/>
</dbReference>
<dbReference type="EMBL" id="JAAXCY010000017">
    <property type="protein sequence ID" value="MBC2410473.1"/>
    <property type="molecule type" value="Genomic_DNA"/>
</dbReference>
<keyword evidence="4" id="KW-1185">Reference proteome</keyword>
<gene>
    <name evidence="1" type="ORF">HF209_28160</name>
    <name evidence="2" type="ORF">HF257_31070</name>
</gene>
<reference evidence="3 4" key="1">
    <citation type="submission" date="2020-04" db="EMBL/GenBank/DDBJ databases">
        <title>Pseudomonas crami sp. nov., a novel proteolytic bacterial species isolated from cream.</title>
        <authorList>
            <person name="Hofmann K."/>
            <person name="Woller A."/>
            <person name="Huptas C."/>
            <person name="Wenning M."/>
            <person name="Scherer S."/>
            <person name="Doll E.V."/>
        </authorList>
    </citation>
    <scope>NUCLEOTIDE SEQUENCE [LARGE SCALE GENOMIC DNA]</scope>
    <source>
        <strain evidence="1 4">WS 5096</strain>
        <strain evidence="2 3">WS 5106</strain>
    </source>
</reference>
<evidence type="ECO:0000313" key="1">
    <source>
        <dbReference type="EMBL" id="MBC2384827.1"/>
    </source>
</evidence>
<accession>A0A7X1ATI5</accession>
<protein>
    <submittedName>
        <fullName evidence="2">Uncharacterized protein</fullName>
    </submittedName>
</protein>
<comment type="caution">
    <text evidence="2">The sequence shown here is derived from an EMBL/GenBank/DDBJ whole genome shotgun (WGS) entry which is preliminary data.</text>
</comment>
<dbReference type="RefSeq" id="WP_185710313.1">
    <property type="nucleotide sequence ID" value="NZ_JAAXCY010000017.1"/>
</dbReference>
<organism evidence="2 3">
    <name type="scientific">Pseudomonas cremoris</name>
    <dbReference type="NCBI Taxonomy" id="2724178"/>
    <lineage>
        <taxon>Bacteria</taxon>
        <taxon>Pseudomonadati</taxon>
        <taxon>Pseudomonadota</taxon>
        <taxon>Gammaproteobacteria</taxon>
        <taxon>Pseudomonadales</taxon>
        <taxon>Pseudomonadaceae</taxon>
        <taxon>Pseudomonas</taxon>
    </lineage>
</organism>
<dbReference type="AlphaFoldDB" id="A0A7X1ATI5"/>
<evidence type="ECO:0000313" key="4">
    <source>
        <dbReference type="Proteomes" id="UP000534677"/>
    </source>
</evidence>
<evidence type="ECO:0000313" key="3">
    <source>
        <dbReference type="Proteomes" id="UP000520513"/>
    </source>
</evidence>
<sequence>MKIPFFLEVVEQEQSTLLRKQMRTAGCVFEFVVFSPISNAPINESLHRHALLGMEYFQVAEYKAPELAEAGSYLPSHFDPIPGWDWDVEGAVATPLTLDEIRSLTVMQKDMSGPTALYLAFCHPPYSARFKNGEREAQALYSEWLQLLGIEAQDDVVVINWVGNYEEKWGRLEGNTPQERPWGEYFEWGLEWWGIWCLTVWNPRKRTLSVLVASTSD</sequence>
<evidence type="ECO:0000313" key="2">
    <source>
        <dbReference type="EMBL" id="MBC2410473.1"/>
    </source>
</evidence>
<dbReference type="Proteomes" id="UP000534677">
    <property type="component" value="Unassembled WGS sequence"/>
</dbReference>